<dbReference type="Proteomes" id="UP000001023">
    <property type="component" value="Chromosome"/>
</dbReference>
<dbReference type="EMBL" id="CP000031">
    <property type="protein sequence ID" value="AAV93588.1"/>
    <property type="molecule type" value="Genomic_DNA"/>
</dbReference>
<dbReference type="NCBIfam" id="NF009084">
    <property type="entry name" value="PRK12419.1"/>
    <property type="match status" value="1"/>
</dbReference>
<feature type="binding site" evidence="7">
    <location>
        <position position="198"/>
    </location>
    <ligand>
        <name>5-amino-6-(D-ribitylamino)uracil</name>
        <dbReference type="ChEBI" id="CHEBI:15934"/>
    </ligand>
</feature>
<dbReference type="PANTHER" id="PTHR21058">
    <property type="entry name" value="6,7-DIMETHYL-8-RIBITYLLUMAZINE SYNTHASE DMRL SYNTHASE LUMAZINE SYNTHASE"/>
    <property type="match status" value="1"/>
</dbReference>
<comment type="similarity">
    <text evidence="2 7">Belongs to the DMRL synthase family.</text>
</comment>
<protein>
    <recommendedName>
        <fullName evidence="3 7">6,7-dimethyl-8-ribityllumazine synthase</fullName>
        <shortName evidence="7">DMRL synthase</shortName>
        <shortName evidence="7">LS</shortName>
        <shortName evidence="7">Lumazine synthase</shortName>
        <ecNumber evidence="3 7">2.5.1.78</ecNumber>
    </recommendedName>
</protein>
<feature type="binding site" evidence="7">
    <location>
        <begin position="141"/>
        <end position="143"/>
    </location>
    <ligand>
        <name>5-amino-6-(D-ribitylamino)uracil</name>
        <dbReference type="ChEBI" id="CHEBI:15934"/>
    </ligand>
</feature>
<sequence length="245" mass="26405">MHDGPPVAPISSCSGERSLASSVSFSGRGEIPHRRYAGLDPASPRAAPAHVRGVSRSGERPEPTVTVRMKENARPGHASACARPFVIALGDVSKHKEITMTHTRYAFIKANWHADIVDRALEGFLELIPPEQVDVYDVPGAFEMPLLARDLAQTGRYAAVACAAFVVDGGIYRHDFVAQAVVDGLMRAGLDTGVPILSVSLTPHQYQETDHHNAIFRAHFVDKGREAARAALQITATRSKLAQAA</sequence>
<dbReference type="Gene3D" id="3.40.50.960">
    <property type="entry name" value="Lumazine/riboflavin synthase"/>
    <property type="match status" value="1"/>
</dbReference>
<dbReference type="GO" id="GO:0009349">
    <property type="term" value="C:riboflavin synthase complex"/>
    <property type="evidence" value="ECO:0007669"/>
    <property type="project" value="InterPro"/>
</dbReference>
<evidence type="ECO:0000313" key="9">
    <source>
        <dbReference type="EMBL" id="AAV93588.1"/>
    </source>
</evidence>
<reference evidence="9 10" key="1">
    <citation type="journal article" date="2004" name="Nature">
        <title>Genome sequence of Silicibacter pomeroyi reveals adaptations to the marine environment.</title>
        <authorList>
            <person name="Moran M.A."/>
            <person name="Buchan A."/>
            <person name="Gonzalez J.M."/>
            <person name="Heidelberg J.F."/>
            <person name="Whitman W.B."/>
            <person name="Kiene R.P."/>
            <person name="Henriksen J.R."/>
            <person name="King G.M."/>
            <person name="Belas R."/>
            <person name="Fuqua C."/>
            <person name="Brinkac L."/>
            <person name="Lewis M."/>
            <person name="Johri S."/>
            <person name="Weaver B."/>
            <person name="Pai G."/>
            <person name="Eisen J.A."/>
            <person name="Rahe E."/>
            <person name="Sheldon W.M."/>
            <person name="Ye W."/>
            <person name="Miller T.R."/>
            <person name="Carlton J."/>
            <person name="Rasko D.A."/>
            <person name="Paulsen I.T."/>
            <person name="Ren Q."/>
            <person name="Daugherty S.C."/>
            <person name="Deboy R.T."/>
            <person name="Dodson R.J."/>
            <person name="Durkin A.S."/>
            <person name="Madupu R."/>
            <person name="Nelson W.C."/>
            <person name="Sullivan S.A."/>
            <person name="Rosovitz M.J."/>
            <person name="Haft D.H."/>
            <person name="Selengut J."/>
            <person name="Ward N."/>
        </authorList>
    </citation>
    <scope>NUCLEOTIDE SEQUENCE [LARGE SCALE GENOMIC DNA]</scope>
    <source>
        <strain evidence="10">ATCC 700808 / DSM 15171 / DSS-3</strain>
    </source>
</reference>
<evidence type="ECO:0000256" key="2">
    <source>
        <dbReference type="ARBA" id="ARBA00007424"/>
    </source>
</evidence>
<dbReference type="HOGENOM" id="CLU_1132947_0_0_5"/>
<feature type="binding site" evidence="7">
    <location>
        <position position="217"/>
    </location>
    <ligand>
        <name>(2S)-2-hydroxy-3-oxobutyl phosphate</name>
        <dbReference type="ChEBI" id="CHEBI:58830"/>
    </ligand>
</feature>
<comment type="pathway">
    <text evidence="1 7">Cofactor biosynthesis; riboflavin biosynthesis; riboflavin from 2-hydroxy-3-oxobutyl phosphate and 5-amino-6-(D-ribitylamino)uracil: step 1/2.</text>
</comment>
<dbReference type="UniPathway" id="UPA00275">
    <property type="reaction ID" value="UER00404"/>
</dbReference>
<name>Q5LX59_RUEPO</name>
<reference evidence="9 10" key="2">
    <citation type="journal article" date="2014" name="Stand. Genomic Sci.">
        <title>An updated genome annotation for the model marine bacterium Ruegeria pomeroyi DSS-3.</title>
        <authorList>
            <person name="Rivers A.R."/>
            <person name="Smith C.B."/>
            <person name="Moran M.A."/>
        </authorList>
    </citation>
    <scope>GENOME REANNOTATION</scope>
    <source>
        <strain evidence="10">ATCC 700808 / DSM 15171 / DSS-3</strain>
    </source>
</reference>
<gene>
    <name evidence="9" type="primary">ribH-1</name>
    <name evidence="7" type="synonym">ribH</name>
    <name evidence="9" type="ordered locus">SPO0268</name>
</gene>
<keyword evidence="4 7" id="KW-0686">Riboflavin biosynthesis</keyword>
<dbReference type="GO" id="GO:0000906">
    <property type="term" value="F:6,7-dimethyl-8-ribityllumazine synthase activity"/>
    <property type="evidence" value="ECO:0007669"/>
    <property type="project" value="UniProtKB-UniRule"/>
</dbReference>
<keyword evidence="5 7" id="KW-0808">Transferase</keyword>
<dbReference type="InterPro" id="IPR036467">
    <property type="entry name" value="LS/RS_sf"/>
</dbReference>
<accession>Q5LX59</accession>
<evidence type="ECO:0000256" key="4">
    <source>
        <dbReference type="ARBA" id="ARBA00022619"/>
    </source>
</evidence>
<evidence type="ECO:0000256" key="3">
    <source>
        <dbReference type="ARBA" id="ARBA00012664"/>
    </source>
</evidence>
<dbReference type="eggNOG" id="COG0054">
    <property type="taxonomic scope" value="Bacteria"/>
</dbReference>
<feature type="compositionally biased region" description="Polar residues" evidence="8">
    <location>
        <begin position="11"/>
        <end position="25"/>
    </location>
</feature>
<feature type="binding site" evidence="7">
    <location>
        <position position="112"/>
    </location>
    <ligand>
        <name>5-amino-6-(D-ribitylamino)uracil</name>
        <dbReference type="ChEBI" id="CHEBI:15934"/>
    </ligand>
</feature>
<comment type="function">
    <text evidence="7">Catalyzes the formation of 6,7-dimethyl-8-ribityllumazine by condensation of 5-amino-6-(D-ribitylamino)uracil with 3,4-dihydroxy-2-butanone 4-phosphate. This is the penultimate step in the biosynthesis of riboflavin.</text>
</comment>
<evidence type="ECO:0000256" key="8">
    <source>
        <dbReference type="SAM" id="MobiDB-lite"/>
    </source>
</evidence>
<comment type="caution">
    <text evidence="7">Lacks conserved residue(s) required for the propagation of feature annotation.</text>
</comment>
<organism evidence="9 10">
    <name type="scientific">Ruegeria pomeroyi (strain ATCC 700808 / DSM 15171 / DSS-3)</name>
    <name type="common">Silicibacter pomeroyi</name>
    <dbReference type="NCBI Taxonomy" id="246200"/>
    <lineage>
        <taxon>Bacteria</taxon>
        <taxon>Pseudomonadati</taxon>
        <taxon>Pseudomonadota</taxon>
        <taxon>Alphaproteobacteria</taxon>
        <taxon>Rhodobacterales</taxon>
        <taxon>Roseobacteraceae</taxon>
        <taxon>Ruegeria</taxon>
    </lineage>
</organism>
<dbReference type="InterPro" id="IPR002180">
    <property type="entry name" value="LS/RS"/>
</dbReference>
<dbReference type="SUPFAM" id="SSF52121">
    <property type="entry name" value="Lumazine synthase"/>
    <property type="match status" value="1"/>
</dbReference>
<dbReference type="PANTHER" id="PTHR21058:SF0">
    <property type="entry name" value="6,7-DIMETHYL-8-RIBITYLLUMAZINE SYNTHASE"/>
    <property type="match status" value="1"/>
</dbReference>
<dbReference type="Pfam" id="PF00885">
    <property type="entry name" value="DMRL_synthase"/>
    <property type="match status" value="1"/>
</dbReference>
<evidence type="ECO:0000256" key="6">
    <source>
        <dbReference type="ARBA" id="ARBA00048785"/>
    </source>
</evidence>
<dbReference type="PaxDb" id="246200-SPO0268"/>
<dbReference type="InterPro" id="IPR034964">
    <property type="entry name" value="LS"/>
</dbReference>
<keyword evidence="10" id="KW-1185">Reference proteome</keyword>
<dbReference type="AlphaFoldDB" id="Q5LX59"/>
<feature type="region of interest" description="Disordered" evidence="8">
    <location>
        <begin position="1"/>
        <end position="64"/>
    </location>
</feature>
<dbReference type="STRING" id="246200.SPO0268"/>
<evidence type="ECO:0000256" key="5">
    <source>
        <dbReference type="ARBA" id="ARBA00022679"/>
    </source>
</evidence>
<comment type="catalytic activity">
    <reaction evidence="6 7">
        <text>(2S)-2-hydroxy-3-oxobutyl phosphate + 5-amino-6-(D-ribitylamino)uracil = 6,7-dimethyl-8-(1-D-ribityl)lumazine + phosphate + 2 H2O + H(+)</text>
        <dbReference type="Rhea" id="RHEA:26152"/>
        <dbReference type="ChEBI" id="CHEBI:15377"/>
        <dbReference type="ChEBI" id="CHEBI:15378"/>
        <dbReference type="ChEBI" id="CHEBI:15934"/>
        <dbReference type="ChEBI" id="CHEBI:43474"/>
        <dbReference type="ChEBI" id="CHEBI:58201"/>
        <dbReference type="ChEBI" id="CHEBI:58830"/>
        <dbReference type="EC" id="2.5.1.78"/>
    </reaction>
</comment>
<feature type="active site" description="Proton donor" evidence="7">
    <location>
        <position position="173"/>
    </location>
</feature>
<evidence type="ECO:0000313" key="10">
    <source>
        <dbReference type="Proteomes" id="UP000001023"/>
    </source>
</evidence>
<proteinExistence type="inferred from homology"/>
<evidence type="ECO:0000256" key="7">
    <source>
        <dbReference type="HAMAP-Rule" id="MF_00178"/>
    </source>
</evidence>
<dbReference type="EC" id="2.5.1.78" evidence="3 7"/>
<dbReference type="GO" id="GO:0009231">
    <property type="term" value="P:riboflavin biosynthetic process"/>
    <property type="evidence" value="ECO:0007669"/>
    <property type="project" value="UniProtKB-UniRule"/>
</dbReference>
<evidence type="ECO:0000256" key="1">
    <source>
        <dbReference type="ARBA" id="ARBA00004917"/>
    </source>
</evidence>
<dbReference type="GO" id="GO:0005829">
    <property type="term" value="C:cytosol"/>
    <property type="evidence" value="ECO:0007669"/>
    <property type="project" value="TreeGrafter"/>
</dbReference>
<dbReference type="HAMAP" id="MF_00178">
    <property type="entry name" value="Lumazine_synth"/>
    <property type="match status" value="1"/>
</dbReference>
<dbReference type="KEGG" id="sil:SPO0268"/>
<feature type="binding site" evidence="7">
    <location>
        <begin position="165"/>
        <end position="167"/>
    </location>
    <ligand>
        <name>5-amino-6-(D-ribitylamino)uracil</name>
        <dbReference type="ChEBI" id="CHEBI:15934"/>
    </ligand>
</feature>